<name>A0A1N7A0V4_9RHOO</name>
<evidence type="ECO:0000313" key="6">
    <source>
        <dbReference type="EMBL" id="SIR32727.1"/>
    </source>
</evidence>
<evidence type="ECO:0000256" key="5">
    <source>
        <dbReference type="SAM" id="Phobius"/>
    </source>
</evidence>
<accession>A0A1N7A0V4</accession>
<evidence type="ECO:0000256" key="1">
    <source>
        <dbReference type="ARBA" id="ARBA00022475"/>
    </source>
</evidence>
<keyword evidence="7" id="KW-1185">Reference proteome</keyword>
<dbReference type="InterPro" id="IPR034804">
    <property type="entry name" value="SQR/QFR_C/D"/>
</dbReference>
<dbReference type="Proteomes" id="UP000186819">
    <property type="component" value="Unassembled WGS sequence"/>
</dbReference>
<evidence type="ECO:0000313" key="7">
    <source>
        <dbReference type="Proteomes" id="UP000186819"/>
    </source>
</evidence>
<organism evidence="6 7">
    <name type="scientific">Aromatoleum tolulyticum</name>
    <dbReference type="NCBI Taxonomy" id="34027"/>
    <lineage>
        <taxon>Bacteria</taxon>
        <taxon>Pseudomonadati</taxon>
        <taxon>Pseudomonadota</taxon>
        <taxon>Betaproteobacteria</taxon>
        <taxon>Rhodocyclales</taxon>
        <taxon>Rhodocyclaceae</taxon>
        <taxon>Aromatoleum</taxon>
    </lineage>
</organism>
<keyword evidence="2 5" id="KW-0812">Transmembrane</keyword>
<keyword evidence="3 5" id="KW-1133">Transmembrane helix</keyword>
<proteinExistence type="predicted"/>
<dbReference type="AlphaFoldDB" id="A0A1N7A0V4"/>
<feature type="transmembrane region" description="Helical" evidence="5">
    <location>
        <begin position="109"/>
        <end position="131"/>
    </location>
</feature>
<gene>
    <name evidence="6" type="ORF">SAMN05421829_11336</name>
</gene>
<dbReference type="InterPro" id="IPR003510">
    <property type="entry name" value="Fumarate_red_C"/>
</dbReference>
<feature type="transmembrane region" description="Helical" evidence="5">
    <location>
        <begin position="69"/>
        <end position="89"/>
    </location>
</feature>
<dbReference type="Gene3D" id="1.20.1300.10">
    <property type="entry name" value="Fumarate reductase/succinate dehydrogenase, transmembrane subunit"/>
    <property type="match status" value="1"/>
</dbReference>
<dbReference type="OrthoDB" id="8909678at2"/>
<dbReference type="GO" id="GO:0016020">
    <property type="term" value="C:membrane"/>
    <property type="evidence" value="ECO:0007669"/>
    <property type="project" value="InterPro"/>
</dbReference>
<keyword evidence="4 5" id="KW-0472">Membrane</keyword>
<feature type="transmembrane region" description="Helical" evidence="5">
    <location>
        <begin position="27"/>
        <end position="48"/>
    </location>
</feature>
<dbReference type="Pfam" id="PF02300">
    <property type="entry name" value="Fumarate_red_C"/>
    <property type="match status" value="1"/>
</dbReference>
<sequence>MNTSDPRRPYVRPMAGWWRRNPFFVEYMVHEATALFVAAYALVLLVGLRRLAQGEAAWNGWLEALRSPVSLVFHGVLLAAFAYHCWTWFRIMPRTMPPLIFGGKRVAPGVITACGVAATTACSLVVLILAWGATR</sequence>
<dbReference type="STRING" id="34027.SAMN05421829_11336"/>
<evidence type="ECO:0000256" key="2">
    <source>
        <dbReference type="ARBA" id="ARBA00022692"/>
    </source>
</evidence>
<dbReference type="SUPFAM" id="SSF81343">
    <property type="entry name" value="Fumarate reductase respiratory complex transmembrane subunits"/>
    <property type="match status" value="1"/>
</dbReference>
<evidence type="ECO:0000256" key="3">
    <source>
        <dbReference type="ARBA" id="ARBA00022989"/>
    </source>
</evidence>
<evidence type="ECO:0000256" key="4">
    <source>
        <dbReference type="ARBA" id="ARBA00023136"/>
    </source>
</evidence>
<protein>
    <submittedName>
        <fullName evidence="6">Fumarate reductase subunit C</fullName>
    </submittedName>
</protein>
<dbReference type="EMBL" id="FTMD01000013">
    <property type="protein sequence ID" value="SIR32727.1"/>
    <property type="molecule type" value="Genomic_DNA"/>
</dbReference>
<reference evidence="7" key="1">
    <citation type="submission" date="2017-01" db="EMBL/GenBank/DDBJ databases">
        <authorList>
            <person name="Varghese N."/>
            <person name="Submissions S."/>
        </authorList>
    </citation>
    <scope>NUCLEOTIDE SEQUENCE [LARGE SCALE GENOMIC DNA]</scope>
    <source>
        <strain evidence="7">ATCC 51758</strain>
    </source>
</reference>
<dbReference type="RefSeq" id="WP_076603471.1">
    <property type="nucleotide sequence ID" value="NZ_FTMD01000013.1"/>
</dbReference>
<keyword evidence="1" id="KW-1003">Cell membrane</keyword>